<dbReference type="GO" id="GO:1902201">
    <property type="term" value="P:negative regulation of bacterial-type flagellum-dependent cell motility"/>
    <property type="evidence" value="ECO:0007669"/>
    <property type="project" value="TreeGrafter"/>
</dbReference>
<dbReference type="Pfam" id="PF00990">
    <property type="entry name" value="GGDEF"/>
    <property type="match status" value="1"/>
</dbReference>
<protein>
    <recommendedName>
        <fullName evidence="1">GGDEF domain-containing protein</fullName>
    </recommendedName>
</protein>
<dbReference type="InterPro" id="IPR029787">
    <property type="entry name" value="Nucleotide_cyclase"/>
</dbReference>
<dbReference type="NCBIfam" id="TIGR00254">
    <property type="entry name" value="GGDEF"/>
    <property type="match status" value="1"/>
</dbReference>
<dbReference type="CDD" id="cd01949">
    <property type="entry name" value="GGDEF"/>
    <property type="match status" value="1"/>
</dbReference>
<gene>
    <name evidence="2" type="ORF">CO054_01665</name>
</gene>
<sequence length="234" mass="26870">MKNWGEKGIIKEIMEEFTERRNKVSLERGWHNRQAYWEARAEEDARRVEAGKVDLREVLLGYAKTLAEKEAREGVDFLTGLFTKRVFEEDVSYWVPLCNHLKIPLGVLYIDIDKFKEEINDKHGHLAGDKALKAFAKTLLNNIGHFDLPARVGGEEFAVLLFRGRRETLNETGEKIRKETESLIIEDIPNLKMTISIGGAMLREEDTPETLIKRVDTALYQAKSEGRNKVVVVE</sequence>
<dbReference type="InterPro" id="IPR050469">
    <property type="entry name" value="Diguanylate_Cyclase"/>
</dbReference>
<dbReference type="PROSITE" id="PS50887">
    <property type="entry name" value="GGDEF"/>
    <property type="match status" value="1"/>
</dbReference>
<dbReference type="AlphaFoldDB" id="A0A2M8ESQ5"/>
<comment type="caution">
    <text evidence="2">The sequence shown here is derived from an EMBL/GenBank/DDBJ whole genome shotgun (WGS) entry which is preliminary data.</text>
</comment>
<evidence type="ECO:0000313" key="3">
    <source>
        <dbReference type="Proteomes" id="UP000229816"/>
    </source>
</evidence>
<accession>A0A2M8ESQ5</accession>
<dbReference type="GO" id="GO:0005886">
    <property type="term" value="C:plasma membrane"/>
    <property type="evidence" value="ECO:0007669"/>
    <property type="project" value="TreeGrafter"/>
</dbReference>
<dbReference type="PANTHER" id="PTHR45138">
    <property type="entry name" value="REGULATORY COMPONENTS OF SENSORY TRANSDUCTION SYSTEM"/>
    <property type="match status" value="1"/>
</dbReference>
<proteinExistence type="predicted"/>
<evidence type="ECO:0000259" key="1">
    <source>
        <dbReference type="PROSITE" id="PS50887"/>
    </source>
</evidence>
<dbReference type="Proteomes" id="UP000229816">
    <property type="component" value="Unassembled WGS sequence"/>
</dbReference>
<dbReference type="InterPro" id="IPR000160">
    <property type="entry name" value="GGDEF_dom"/>
</dbReference>
<dbReference type="FunFam" id="3.30.70.270:FF:000001">
    <property type="entry name" value="Diguanylate cyclase domain protein"/>
    <property type="match status" value="1"/>
</dbReference>
<organism evidence="2 3">
    <name type="scientific">Candidatus Shapirobacteria bacterium CG_4_9_14_0_2_um_filter_39_11</name>
    <dbReference type="NCBI Taxonomy" id="1974478"/>
    <lineage>
        <taxon>Bacteria</taxon>
        <taxon>Candidatus Shapironibacteriota</taxon>
    </lineage>
</organism>
<evidence type="ECO:0000313" key="2">
    <source>
        <dbReference type="EMBL" id="PJC28154.1"/>
    </source>
</evidence>
<dbReference type="Gene3D" id="3.30.70.270">
    <property type="match status" value="1"/>
</dbReference>
<reference evidence="3" key="1">
    <citation type="submission" date="2017-09" db="EMBL/GenBank/DDBJ databases">
        <title>Depth-based differentiation of microbial function through sediment-hosted aquifers and enrichment of novel symbionts in the deep terrestrial subsurface.</title>
        <authorList>
            <person name="Probst A.J."/>
            <person name="Ladd B."/>
            <person name="Jarett J.K."/>
            <person name="Geller-Mcgrath D.E."/>
            <person name="Sieber C.M.K."/>
            <person name="Emerson J.B."/>
            <person name="Anantharaman K."/>
            <person name="Thomas B.C."/>
            <person name="Malmstrom R."/>
            <person name="Stieglmeier M."/>
            <person name="Klingl A."/>
            <person name="Woyke T."/>
            <person name="Ryan C.M."/>
            <person name="Banfield J.F."/>
        </authorList>
    </citation>
    <scope>NUCLEOTIDE SEQUENCE [LARGE SCALE GENOMIC DNA]</scope>
</reference>
<dbReference type="InterPro" id="IPR043128">
    <property type="entry name" value="Rev_trsase/Diguanyl_cyclase"/>
</dbReference>
<name>A0A2M8ESQ5_9BACT</name>
<dbReference type="GO" id="GO:0052621">
    <property type="term" value="F:diguanylate cyclase activity"/>
    <property type="evidence" value="ECO:0007669"/>
    <property type="project" value="TreeGrafter"/>
</dbReference>
<dbReference type="PANTHER" id="PTHR45138:SF9">
    <property type="entry name" value="DIGUANYLATE CYCLASE DGCM-RELATED"/>
    <property type="match status" value="1"/>
</dbReference>
<dbReference type="SUPFAM" id="SSF55073">
    <property type="entry name" value="Nucleotide cyclase"/>
    <property type="match status" value="1"/>
</dbReference>
<dbReference type="EMBL" id="PFSF01000034">
    <property type="protein sequence ID" value="PJC28154.1"/>
    <property type="molecule type" value="Genomic_DNA"/>
</dbReference>
<dbReference type="SMART" id="SM00267">
    <property type="entry name" value="GGDEF"/>
    <property type="match status" value="1"/>
</dbReference>
<dbReference type="GO" id="GO:0043709">
    <property type="term" value="P:cell adhesion involved in single-species biofilm formation"/>
    <property type="evidence" value="ECO:0007669"/>
    <property type="project" value="TreeGrafter"/>
</dbReference>
<feature type="domain" description="GGDEF" evidence="1">
    <location>
        <begin position="103"/>
        <end position="234"/>
    </location>
</feature>